<dbReference type="Pfam" id="PF00717">
    <property type="entry name" value="Peptidase_S24"/>
    <property type="match status" value="1"/>
</dbReference>
<dbReference type="CDD" id="cd00093">
    <property type="entry name" value="HTH_XRE"/>
    <property type="match status" value="1"/>
</dbReference>
<evidence type="ECO:0000256" key="3">
    <source>
        <dbReference type="ARBA" id="ARBA00023163"/>
    </source>
</evidence>
<dbReference type="AlphaFoldDB" id="A0A5B9DY71"/>
<dbReference type="Pfam" id="PF01381">
    <property type="entry name" value="HTH_3"/>
    <property type="match status" value="1"/>
</dbReference>
<sequence length="228" mass="24100">MSTLQERLAVAMEGPPSVSAADLARACGVKGASVSEWINGPTKSLRGPNAIKAAKRLGVNVEWLSTGSGPMRSGGAPPPVVASPETRPGYVRAEQLAAEGEMGTGAINDEVPEVIRAIDYTPSYIRAVMGFVPPPGRLVLITGRGNSMMPVIQPGDSILVDMGIKEFDGDGLYLINSGMGEQVKALQDRGGAIYVVSANSELFPAYPASKETRVLGKVYLRNRVDRFN</sequence>
<name>A0A5B9DY71_9GAMM</name>
<dbReference type="Gene3D" id="1.10.260.40">
    <property type="entry name" value="lambda repressor-like DNA-binding domains"/>
    <property type="match status" value="1"/>
</dbReference>
<dbReference type="InterPro" id="IPR010982">
    <property type="entry name" value="Lambda_DNA-bd_dom_sf"/>
</dbReference>
<accession>A0A5B9DY71</accession>
<dbReference type="InterPro" id="IPR001387">
    <property type="entry name" value="Cro/C1-type_HTH"/>
</dbReference>
<dbReference type="SUPFAM" id="SSF51306">
    <property type="entry name" value="LexA/Signal peptidase"/>
    <property type="match status" value="1"/>
</dbReference>
<dbReference type="InterPro" id="IPR036286">
    <property type="entry name" value="LexA/Signal_pep-like_sf"/>
</dbReference>
<dbReference type="Proteomes" id="UP000321807">
    <property type="component" value="Chromosome"/>
</dbReference>
<dbReference type="PROSITE" id="PS50943">
    <property type="entry name" value="HTH_CROC1"/>
    <property type="match status" value="1"/>
</dbReference>
<evidence type="ECO:0000259" key="4">
    <source>
        <dbReference type="PROSITE" id="PS50943"/>
    </source>
</evidence>
<organism evidence="5 6">
    <name type="scientific">Rhodanobacter glycinis</name>
    <dbReference type="NCBI Taxonomy" id="582702"/>
    <lineage>
        <taxon>Bacteria</taxon>
        <taxon>Pseudomonadati</taxon>
        <taxon>Pseudomonadota</taxon>
        <taxon>Gammaproteobacteria</taxon>
        <taxon>Lysobacterales</taxon>
        <taxon>Rhodanobacteraceae</taxon>
        <taxon>Rhodanobacter</taxon>
    </lineage>
</organism>
<proteinExistence type="predicted"/>
<evidence type="ECO:0000256" key="2">
    <source>
        <dbReference type="ARBA" id="ARBA00023125"/>
    </source>
</evidence>
<dbReference type="SMART" id="SM00530">
    <property type="entry name" value="HTH_XRE"/>
    <property type="match status" value="1"/>
</dbReference>
<dbReference type="InterPro" id="IPR039418">
    <property type="entry name" value="LexA-like"/>
</dbReference>
<feature type="domain" description="HTH cro/C1-type" evidence="4">
    <location>
        <begin position="21"/>
        <end position="64"/>
    </location>
</feature>
<evidence type="ECO:0000313" key="6">
    <source>
        <dbReference type="Proteomes" id="UP000321807"/>
    </source>
</evidence>
<dbReference type="KEGG" id="rgl:CS053_08290"/>
<dbReference type="SUPFAM" id="SSF47413">
    <property type="entry name" value="lambda repressor-like DNA-binding domains"/>
    <property type="match status" value="1"/>
</dbReference>
<dbReference type="RefSeq" id="WP_147627092.1">
    <property type="nucleotide sequence ID" value="NZ_CP042807.1"/>
</dbReference>
<keyword evidence="2" id="KW-0238">DNA-binding</keyword>
<dbReference type="PANTHER" id="PTHR40661">
    <property type="match status" value="1"/>
</dbReference>
<dbReference type="InterPro" id="IPR015927">
    <property type="entry name" value="Peptidase_S24_S26A/B/C"/>
</dbReference>
<dbReference type="EMBL" id="CP042807">
    <property type="protein sequence ID" value="QEE24499.1"/>
    <property type="molecule type" value="Genomic_DNA"/>
</dbReference>
<gene>
    <name evidence="5" type="ORF">CS053_08290</name>
</gene>
<dbReference type="GO" id="GO:0003677">
    <property type="term" value="F:DNA binding"/>
    <property type="evidence" value="ECO:0007669"/>
    <property type="project" value="UniProtKB-KW"/>
</dbReference>
<evidence type="ECO:0000256" key="1">
    <source>
        <dbReference type="ARBA" id="ARBA00023015"/>
    </source>
</evidence>
<evidence type="ECO:0000313" key="5">
    <source>
        <dbReference type="EMBL" id="QEE24499.1"/>
    </source>
</evidence>
<dbReference type="CDD" id="cd06529">
    <property type="entry name" value="S24_LexA-like"/>
    <property type="match status" value="1"/>
</dbReference>
<protein>
    <submittedName>
        <fullName evidence="5">Helix-turn-helix transcriptional regulator</fullName>
    </submittedName>
</protein>
<dbReference type="Gene3D" id="2.10.109.10">
    <property type="entry name" value="Umud Fragment, subunit A"/>
    <property type="match status" value="1"/>
</dbReference>
<reference evidence="5 6" key="1">
    <citation type="submission" date="2019-08" db="EMBL/GenBank/DDBJ databases">
        <title>Complete genome sequence of Rhodanobacter glycinis strain T01E-68 isolated from tomato root.</title>
        <authorList>
            <person name="Weon H.-Y."/>
            <person name="Lee S.A."/>
        </authorList>
    </citation>
    <scope>NUCLEOTIDE SEQUENCE [LARGE SCALE GENOMIC DNA]</scope>
    <source>
        <strain evidence="5 6">T01E-68</strain>
    </source>
</reference>
<keyword evidence="1" id="KW-0805">Transcription regulation</keyword>
<keyword evidence="3" id="KW-0804">Transcription</keyword>
<dbReference type="PANTHER" id="PTHR40661:SF3">
    <property type="entry name" value="FELS-1 PROPHAGE TRANSCRIPTIONAL REGULATOR"/>
    <property type="match status" value="1"/>
</dbReference>